<dbReference type="GO" id="GO:0046872">
    <property type="term" value="F:metal ion binding"/>
    <property type="evidence" value="ECO:0007669"/>
    <property type="project" value="UniProtKB-KW"/>
</dbReference>
<accession>A0A1V9U8J1</accession>
<dbReference type="Gene3D" id="2.60.120.10">
    <property type="entry name" value="Jelly Rolls"/>
    <property type="match status" value="1"/>
</dbReference>
<dbReference type="InterPro" id="IPR014710">
    <property type="entry name" value="RmlC-like_jellyroll"/>
</dbReference>
<evidence type="ECO:0000313" key="9">
    <source>
        <dbReference type="EMBL" id="OQR26233.1"/>
    </source>
</evidence>
<dbReference type="EMBL" id="NBEY01000006">
    <property type="protein sequence ID" value="OQR26233.1"/>
    <property type="molecule type" value="Genomic_DNA"/>
</dbReference>
<dbReference type="RefSeq" id="WP_003701850.1">
    <property type="nucleotide sequence ID" value="NZ_JAQEEQ010000002.1"/>
</dbReference>
<comment type="catalytic activity">
    <reaction evidence="6">
        <text>D-lyxose = D-xylulose</text>
        <dbReference type="Rhea" id="RHEA:14201"/>
        <dbReference type="ChEBI" id="CHEBI:16789"/>
        <dbReference type="ChEBI" id="CHEBI:17140"/>
        <dbReference type="EC" id="5.3.1.15"/>
    </reaction>
</comment>
<organism evidence="9 10">
    <name type="scientific">Ligilactobacillus salivarius</name>
    <dbReference type="NCBI Taxonomy" id="1624"/>
    <lineage>
        <taxon>Bacteria</taxon>
        <taxon>Bacillati</taxon>
        <taxon>Bacillota</taxon>
        <taxon>Bacilli</taxon>
        <taxon>Lactobacillales</taxon>
        <taxon>Lactobacillaceae</taxon>
        <taxon>Ligilactobacillus</taxon>
    </lineage>
</organism>
<dbReference type="CDD" id="cd20309">
    <property type="entry name" value="cupin_EcSI"/>
    <property type="match status" value="1"/>
</dbReference>
<evidence type="ECO:0000256" key="4">
    <source>
        <dbReference type="ARBA" id="ARBA00023235"/>
    </source>
</evidence>
<dbReference type="SUPFAM" id="SSF51182">
    <property type="entry name" value="RmlC-like cupins"/>
    <property type="match status" value="1"/>
</dbReference>
<name>A0A1V9U8J1_9LACO</name>
<dbReference type="InterPro" id="IPR010864">
    <property type="entry name" value="D-lyxose_isomer"/>
</dbReference>
<keyword evidence="5" id="KW-0119">Carbohydrate metabolism</keyword>
<comment type="similarity">
    <text evidence="7">Belongs to the D-lyxose ketol-isomerase family.</text>
</comment>
<evidence type="ECO:0000256" key="5">
    <source>
        <dbReference type="ARBA" id="ARBA00023277"/>
    </source>
</evidence>
<keyword evidence="4 9" id="KW-0413">Isomerase</keyword>
<dbReference type="Pfam" id="PF07385">
    <property type="entry name" value="Lyx_isomer"/>
    <property type="match status" value="1"/>
</dbReference>
<dbReference type="InterPro" id="IPR047581">
    <property type="entry name" value="EcSI_cupin"/>
</dbReference>
<dbReference type="GO" id="GO:0047828">
    <property type="term" value="F:D-lyxose ketol-isomerase activity"/>
    <property type="evidence" value="ECO:0007669"/>
    <property type="project" value="UniProtKB-EC"/>
</dbReference>
<dbReference type="Proteomes" id="UP000192353">
    <property type="component" value="Unassembled WGS sequence"/>
</dbReference>
<dbReference type="EC" id="5.3.1.15" evidence="8"/>
<evidence type="ECO:0000256" key="8">
    <source>
        <dbReference type="ARBA" id="ARBA00044972"/>
    </source>
</evidence>
<evidence type="ECO:0000256" key="3">
    <source>
        <dbReference type="ARBA" id="ARBA00023211"/>
    </source>
</evidence>
<proteinExistence type="inferred from homology"/>
<evidence type="ECO:0000313" key="10">
    <source>
        <dbReference type="Proteomes" id="UP000192353"/>
    </source>
</evidence>
<keyword evidence="3" id="KW-0464">Manganese</keyword>
<evidence type="ECO:0000256" key="6">
    <source>
        <dbReference type="ARBA" id="ARBA00044907"/>
    </source>
</evidence>
<reference evidence="9 10" key="1">
    <citation type="submission" date="2017-03" db="EMBL/GenBank/DDBJ databases">
        <title>Phylogenomics and comparative genomics of Lactobacillus salivarius, a mammalian gut commensal.</title>
        <authorList>
            <person name="Harris H.M."/>
        </authorList>
    </citation>
    <scope>NUCLEOTIDE SEQUENCE [LARGE SCALE GENOMIC DNA]</scope>
    <source>
        <strain evidence="9 10">AH4231</strain>
    </source>
</reference>
<protein>
    <recommendedName>
        <fullName evidence="8">D-lyxose ketol-isomerase</fullName>
        <ecNumber evidence="8">5.3.1.15</ecNumber>
    </recommendedName>
</protein>
<sequence>MKRSEINSILKKDIEFAKKHKIYFPNFANWNKEDWQNLDERYREIVDNMLGWDVTDFGSGNFEKYGLVAFTFRNGNYNRKDLYPKPYCEKVLFLDEGQELPYHYHKLKEEDTINRGGGNLLIKVWNSVGNDLDRESPVTLKKDGEQLTVPAGTTIRLKPGESLTTTQGIYHKWNVEKNTGDVLVWEVSSTNDDKVDNYFYEKYPRIPKIEEDEEPYRVLFGDYDLLNLNFEKLDK</sequence>
<evidence type="ECO:0000256" key="2">
    <source>
        <dbReference type="ARBA" id="ARBA00022723"/>
    </source>
</evidence>
<dbReference type="InterPro" id="IPR011051">
    <property type="entry name" value="RmlC_Cupin_sf"/>
</dbReference>
<evidence type="ECO:0000256" key="7">
    <source>
        <dbReference type="ARBA" id="ARBA00044951"/>
    </source>
</evidence>
<dbReference type="AlphaFoldDB" id="A0A1V9U8J1"/>
<gene>
    <name evidence="9" type="ORF">B6U37_00465</name>
</gene>
<evidence type="ECO:0000256" key="1">
    <source>
        <dbReference type="ARBA" id="ARBA00001936"/>
    </source>
</evidence>
<keyword evidence="2" id="KW-0479">Metal-binding</keyword>
<comment type="cofactor">
    <cofactor evidence="1">
        <name>Mn(2+)</name>
        <dbReference type="ChEBI" id="CHEBI:29035"/>
    </cofactor>
</comment>
<comment type="caution">
    <text evidence="9">The sequence shown here is derived from an EMBL/GenBank/DDBJ whole genome shotgun (WGS) entry which is preliminary data.</text>
</comment>